<dbReference type="GO" id="GO:0015419">
    <property type="term" value="F:ABC-type sulfate transporter activity"/>
    <property type="evidence" value="ECO:0007669"/>
    <property type="project" value="InterPro"/>
</dbReference>
<evidence type="ECO:0000256" key="2">
    <source>
        <dbReference type="ARBA" id="ARBA00011779"/>
    </source>
</evidence>
<dbReference type="InterPro" id="IPR000515">
    <property type="entry name" value="MetI-like"/>
</dbReference>
<reference evidence="11 12" key="1">
    <citation type="journal article" date="2018" name="Sci. Rep.">
        <title>Genome Features and Biochemical Characteristics of a Robust, Fast Growing and Naturally Transformable Cyanobacterium Synechococcus elongatus PCC 11801 Isolated from India.</title>
        <authorList>
            <person name="Jaiswal D."/>
            <person name="Sengupta A."/>
            <person name="Sohoni S."/>
            <person name="Sengupta S."/>
            <person name="Phadnavis A.G."/>
            <person name="Pakrasi H.B."/>
            <person name="Wangikar P.P."/>
        </authorList>
    </citation>
    <scope>NUCLEOTIDE SEQUENCE [LARGE SCALE GENOMIC DNA]</scope>
    <source>
        <strain evidence="11 12">PCC 11801</strain>
    </source>
</reference>
<gene>
    <name evidence="11" type="primary">cysW</name>
    <name evidence="11" type="ORF">DOP62_11445</name>
</gene>
<keyword evidence="7 9" id="KW-0472">Membrane</keyword>
<dbReference type="Proteomes" id="UP000267249">
    <property type="component" value="Chromosome"/>
</dbReference>
<dbReference type="NCBIfam" id="TIGR00969">
    <property type="entry name" value="3a0106s02"/>
    <property type="match status" value="1"/>
</dbReference>
<dbReference type="RefSeq" id="WP_208673848.1">
    <property type="nucleotide sequence ID" value="NZ_CP030139.2"/>
</dbReference>
<proteinExistence type="predicted"/>
<comment type="subcellular location">
    <subcellularLocation>
        <location evidence="1">Membrane</location>
        <topology evidence="1">Multi-pass membrane protein</topology>
    </subcellularLocation>
</comment>
<dbReference type="PANTHER" id="PTHR30406">
    <property type="entry name" value="SULFATE TRANSPORT SYSTEM PERMEASE PROTEIN"/>
    <property type="match status" value="1"/>
</dbReference>
<evidence type="ECO:0000259" key="10">
    <source>
        <dbReference type="PROSITE" id="PS50928"/>
    </source>
</evidence>
<sequence length="277" mass="29932">MAPSVFVRSPAVTASAWKAYLLIGTGLTFLALIILFPLLVIFWGAFGEGLGAYWQGINQPEALHAIRLTLLITAIAIPLNTVFGVAIAWVLARKSFPGQAIVLALLDLPLSISPVVAGFMLILLYSPQIGWLADWVNRWGIKIVFATPGLVLTVMFVTIPFVAREIFPVLQTASREDEEAAQSLGATTWQTFWRVTLPAIRPALLYGIVLSTARAIGEFGAVSVVSGKIIGSTNTLTLHVERVYLEYQATAAFACASLLAIVAILTLALQNWIQKQA</sequence>
<dbReference type="EMBL" id="CP030139">
    <property type="protein sequence ID" value="AZB73248.1"/>
    <property type="molecule type" value="Genomic_DNA"/>
</dbReference>
<dbReference type="PROSITE" id="PS50928">
    <property type="entry name" value="ABC_TM1"/>
    <property type="match status" value="1"/>
</dbReference>
<dbReference type="AlphaFoldDB" id="A0AAN1QPN0"/>
<feature type="transmembrane region" description="Helical" evidence="9">
    <location>
        <begin position="203"/>
        <end position="227"/>
    </location>
</feature>
<evidence type="ECO:0000256" key="4">
    <source>
        <dbReference type="ARBA" id="ARBA00022692"/>
    </source>
</evidence>
<evidence type="ECO:0000256" key="1">
    <source>
        <dbReference type="ARBA" id="ARBA00004141"/>
    </source>
</evidence>
<evidence type="ECO:0000256" key="9">
    <source>
        <dbReference type="SAM" id="Phobius"/>
    </source>
</evidence>
<dbReference type="InterPro" id="IPR005667">
    <property type="entry name" value="Sulph_transpt2"/>
</dbReference>
<name>A0AAN1QPN0_SYNEL</name>
<evidence type="ECO:0000256" key="3">
    <source>
        <dbReference type="ARBA" id="ARBA00022448"/>
    </source>
</evidence>
<feature type="transmembrane region" description="Helical" evidence="9">
    <location>
        <begin position="66"/>
        <end position="91"/>
    </location>
</feature>
<evidence type="ECO:0000256" key="5">
    <source>
        <dbReference type="ARBA" id="ARBA00022989"/>
    </source>
</evidence>
<dbReference type="CDD" id="cd06261">
    <property type="entry name" value="TM_PBP2"/>
    <property type="match status" value="1"/>
</dbReference>
<dbReference type="GO" id="GO:0005886">
    <property type="term" value="C:plasma membrane"/>
    <property type="evidence" value="ECO:0007669"/>
    <property type="project" value="InterPro"/>
</dbReference>
<dbReference type="Pfam" id="PF00528">
    <property type="entry name" value="BPD_transp_1"/>
    <property type="match status" value="1"/>
</dbReference>
<feature type="transmembrane region" description="Helical" evidence="9">
    <location>
        <begin position="20"/>
        <end position="46"/>
    </location>
</feature>
<evidence type="ECO:0000313" key="11">
    <source>
        <dbReference type="EMBL" id="AZB73248.1"/>
    </source>
</evidence>
<evidence type="ECO:0000313" key="12">
    <source>
        <dbReference type="Proteomes" id="UP000267249"/>
    </source>
</evidence>
<dbReference type="NCBIfam" id="TIGR02140">
    <property type="entry name" value="permease_CysW"/>
    <property type="match status" value="1"/>
</dbReference>
<organism evidence="11 12">
    <name type="scientific">Synechococcus elongatus PCC 11801</name>
    <dbReference type="NCBI Taxonomy" id="2219813"/>
    <lineage>
        <taxon>Bacteria</taxon>
        <taxon>Bacillati</taxon>
        <taxon>Cyanobacteriota</taxon>
        <taxon>Cyanophyceae</taxon>
        <taxon>Synechococcales</taxon>
        <taxon>Synechococcaceae</taxon>
        <taxon>Synechococcus</taxon>
    </lineage>
</organism>
<comment type="subunit">
    <text evidence="2">The complex is composed of two ATP-binding proteins (CysA), two transmembrane proteins (CysT and CysW) and a solute-binding protein (CysP).</text>
</comment>
<protein>
    <submittedName>
        <fullName evidence="11">Sulfate ABC transporter permease subunit CysW</fullName>
    </submittedName>
</protein>
<comment type="function">
    <text evidence="8">Part of the ABC transporter complex CysAWTP (TC 3.A.1.6.1) involved in sulfate/thiosulfate import. Probably responsible for the translocation of the substrate across the membrane.</text>
</comment>
<evidence type="ECO:0000256" key="7">
    <source>
        <dbReference type="ARBA" id="ARBA00023136"/>
    </source>
</evidence>
<dbReference type="InterPro" id="IPR035906">
    <property type="entry name" value="MetI-like_sf"/>
</dbReference>
<accession>A0AAN1QPN0</accession>
<evidence type="ECO:0000256" key="6">
    <source>
        <dbReference type="ARBA" id="ARBA00023032"/>
    </source>
</evidence>
<keyword evidence="4 9" id="KW-0812">Transmembrane</keyword>
<dbReference type="InterPro" id="IPR011866">
    <property type="entry name" value="CysW_permease"/>
</dbReference>
<keyword evidence="5 9" id="KW-1133">Transmembrane helix</keyword>
<feature type="transmembrane region" description="Helical" evidence="9">
    <location>
        <begin position="139"/>
        <end position="163"/>
    </location>
</feature>
<dbReference type="PANTHER" id="PTHR30406:SF1">
    <property type="entry name" value="SULFATE TRANSPORT SYSTEM PERMEASE PROTEIN CYSW"/>
    <property type="match status" value="1"/>
</dbReference>
<feature type="transmembrane region" description="Helical" evidence="9">
    <location>
        <begin position="247"/>
        <end position="269"/>
    </location>
</feature>
<keyword evidence="6" id="KW-0764">Sulfate transport</keyword>
<keyword evidence="3" id="KW-0813">Transport</keyword>
<dbReference type="SUPFAM" id="SSF161098">
    <property type="entry name" value="MetI-like"/>
    <property type="match status" value="1"/>
</dbReference>
<feature type="domain" description="ABC transmembrane type-1" evidence="10">
    <location>
        <begin position="66"/>
        <end position="270"/>
    </location>
</feature>
<dbReference type="Gene3D" id="1.10.3720.10">
    <property type="entry name" value="MetI-like"/>
    <property type="match status" value="1"/>
</dbReference>
<evidence type="ECO:0000256" key="8">
    <source>
        <dbReference type="ARBA" id="ARBA00025323"/>
    </source>
</evidence>
<feature type="transmembrane region" description="Helical" evidence="9">
    <location>
        <begin position="103"/>
        <end position="127"/>
    </location>
</feature>